<keyword evidence="1" id="KW-1133">Transmembrane helix</keyword>
<organism evidence="2 3">
    <name type="scientific">Olivibacter oleidegradans</name>
    <dbReference type="NCBI Taxonomy" id="760123"/>
    <lineage>
        <taxon>Bacteria</taxon>
        <taxon>Pseudomonadati</taxon>
        <taxon>Bacteroidota</taxon>
        <taxon>Sphingobacteriia</taxon>
        <taxon>Sphingobacteriales</taxon>
        <taxon>Sphingobacteriaceae</taxon>
        <taxon>Olivibacter</taxon>
    </lineage>
</organism>
<dbReference type="Proteomes" id="UP001589774">
    <property type="component" value="Unassembled WGS sequence"/>
</dbReference>
<dbReference type="RefSeq" id="WP_130854333.1">
    <property type="nucleotide sequence ID" value="NZ_JBHLWO010000001.1"/>
</dbReference>
<keyword evidence="1" id="KW-0812">Transmembrane</keyword>
<keyword evidence="3" id="KW-1185">Reference proteome</keyword>
<gene>
    <name evidence="2" type="ORF">ACFFI0_06410</name>
</gene>
<feature type="transmembrane region" description="Helical" evidence="1">
    <location>
        <begin position="246"/>
        <end position="265"/>
    </location>
</feature>
<reference evidence="2 3" key="1">
    <citation type="submission" date="2024-09" db="EMBL/GenBank/DDBJ databases">
        <authorList>
            <person name="Sun Q."/>
            <person name="Mori K."/>
        </authorList>
    </citation>
    <scope>NUCLEOTIDE SEQUENCE [LARGE SCALE GENOMIC DNA]</scope>
    <source>
        <strain evidence="2 3">CCM 7765</strain>
    </source>
</reference>
<protein>
    <recommendedName>
        <fullName evidence="4">Tfp pilus assembly protein PilN</fullName>
    </recommendedName>
</protein>
<comment type="caution">
    <text evidence="2">The sequence shown here is derived from an EMBL/GenBank/DDBJ whole genome shotgun (WGS) entry which is preliminary data.</text>
</comment>
<evidence type="ECO:0000313" key="2">
    <source>
        <dbReference type="EMBL" id="MFC0317932.1"/>
    </source>
</evidence>
<sequence>MFKEQLLSYARHIPLLAAVEATFAEKGLLMQLVLLKRKGNAIEVLRREGDIPTVEKLLSILPNGVPIALSLNGKGIIHRFVRSVDLKDDMDLLRLVLPNAKKQDFYLQRNSQSVMEVLSVIRRDRLDELLLHVAKIQEQLLSVSLGPFHIASLLPAVVKERSELLQVARHHFELKENEIIAYQWEEAEQPGRIIRIGDEEMNERFLVAFALGFLVLSEMPMATLAVDSLAGRIEDKRQEWFFKRSALLLGVFFLLILLLNTFYFLHYNGKMADTSLSDVSLLDKEIKQLKDVLKGQEQLVEVINYTERGDKEPLSYIADQLGASVPKYISLDELNFFPQDEIASRKERRPKYQSGLIRITGTTETIGALNHWVKVISMMSFSKEVALVDYKYDEKQERGVFNLKLILR</sequence>
<evidence type="ECO:0008006" key="4">
    <source>
        <dbReference type="Google" id="ProtNLM"/>
    </source>
</evidence>
<proteinExistence type="predicted"/>
<accession>A0ABV6HH61</accession>
<evidence type="ECO:0000256" key="1">
    <source>
        <dbReference type="SAM" id="Phobius"/>
    </source>
</evidence>
<keyword evidence="1" id="KW-0472">Membrane</keyword>
<name>A0ABV6HH61_9SPHI</name>
<feature type="transmembrane region" description="Helical" evidence="1">
    <location>
        <begin position="205"/>
        <end position="226"/>
    </location>
</feature>
<dbReference type="EMBL" id="JBHLWO010000001">
    <property type="protein sequence ID" value="MFC0317932.1"/>
    <property type="molecule type" value="Genomic_DNA"/>
</dbReference>
<evidence type="ECO:0000313" key="3">
    <source>
        <dbReference type="Proteomes" id="UP001589774"/>
    </source>
</evidence>